<sequence>MQLSIKRKQSKVRADVTHLHGQLCHL</sequence>
<protein>
    <submittedName>
        <fullName evidence="1">Uncharacterized protein</fullName>
    </submittedName>
</protein>
<dbReference type="AlphaFoldDB" id="A0A2P2P1I2"/>
<reference evidence="1" key="1">
    <citation type="submission" date="2018-02" db="EMBL/GenBank/DDBJ databases">
        <title>Rhizophora mucronata_Transcriptome.</title>
        <authorList>
            <person name="Meera S.P."/>
            <person name="Sreeshan A."/>
            <person name="Augustine A."/>
        </authorList>
    </citation>
    <scope>NUCLEOTIDE SEQUENCE</scope>
    <source>
        <tissue evidence="1">Leaf</tissue>
    </source>
</reference>
<proteinExistence type="predicted"/>
<accession>A0A2P2P1I2</accession>
<organism evidence="1">
    <name type="scientific">Rhizophora mucronata</name>
    <name type="common">Asiatic mangrove</name>
    <dbReference type="NCBI Taxonomy" id="61149"/>
    <lineage>
        <taxon>Eukaryota</taxon>
        <taxon>Viridiplantae</taxon>
        <taxon>Streptophyta</taxon>
        <taxon>Embryophyta</taxon>
        <taxon>Tracheophyta</taxon>
        <taxon>Spermatophyta</taxon>
        <taxon>Magnoliopsida</taxon>
        <taxon>eudicotyledons</taxon>
        <taxon>Gunneridae</taxon>
        <taxon>Pentapetalae</taxon>
        <taxon>rosids</taxon>
        <taxon>fabids</taxon>
        <taxon>Malpighiales</taxon>
        <taxon>Rhizophoraceae</taxon>
        <taxon>Rhizophora</taxon>
    </lineage>
</organism>
<name>A0A2P2P1I2_RHIMU</name>
<evidence type="ECO:0000313" key="1">
    <source>
        <dbReference type="EMBL" id="MBX48503.1"/>
    </source>
</evidence>
<dbReference type="EMBL" id="GGEC01068019">
    <property type="protein sequence ID" value="MBX48503.1"/>
    <property type="molecule type" value="Transcribed_RNA"/>
</dbReference>